<keyword evidence="3" id="KW-0498">Mitosis</keyword>
<dbReference type="InterPro" id="IPR008401">
    <property type="entry name" value="Apc13"/>
</dbReference>
<evidence type="ECO:0000256" key="3">
    <source>
        <dbReference type="ARBA" id="ARBA00022776"/>
    </source>
</evidence>
<keyword evidence="7" id="KW-1185">Reference proteome</keyword>
<dbReference type="EMBL" id="MVBO01000002">
    <property type="protein sequence ID" value="OZJ06673.1"/>
    <property type="molecule type" value="Genomic_DNA"/>
</dbReference>
<proteinExistence type="inferred from homology"/>
<dbReference type="Pfam" id="PF05839">
    <property type="entry name" value="Apc13p"/>
    <property type="match status" value="1"/>
</dbReference>
<evidence type="ECO:0000256" key="1">
    <source>
        <dbReference type="ARBA" id="ARBA00006940"/>
    </source>
</evidence>
<dbReference type="GO" id="GO:0005680">
    <property type="term" value="C:anaphase-promoting complex"/>
    <property type="evidence" value="ECO:0007669"/>
    <property type="project" value="InterPro"/>
</dbReference>
<accession>A0A261Y7U3</accession>
<dbReference type="Proteomes" id="UP000242875">
    <property type="component" value="Unassembled WGS sequence"/>
</dbReference>
<evidence type="ECO:0000313" key="6">
    <source>
        <dbReference type="EMBL" id="OZJ06673.1"/>
    </source>
</evidence>
<sequence>MKVTGRSYNTPIRIWKVSFTRVMDSQFSYVQMTKSSIIDMVDVFPDEKLPEEDIQIPPKLQPPNEEDADEAELAKAALESENKWTDLELSFGGNL</sequence>
<evidence type="ECO:0000256" key="4">
    <source>
        <dbReference type="ARBA" id="ARBA00022786"/>
    </source>
</evidence>
<evidence type="ECO:0000256" key="5">
    <source>
        <dbReference type="ARBA" id="ARBA00023306"/>
    </source>
</evidence>
<dbReference type="OrthoDB" id="2351920at2759"/>
<evidence type="ECO:0000256" key="2">
    <source>
        <dbReference type="ARBA" id="ARBA00022618"/>
    </source>
</evidence>
<gene>
    <name evidence="6" type="ORF">BZG36_00336</name>
</gene>
<dbReference type="AlphaFoldDB" id="A0A261Y7U3"/>
<organism evidence="6 7">
    <name type="scientific">Bifiguratus adelaidae</name>
    <dbReference type="NCBI Taxonomy" id="1938954"/>
    <lineage>
        <taxon>Eukaryota</taxon>
        <taxon>Fungi</taxon>
        <taxon>Fungi incertae sedis</taxon>
        <taxon>Mucoromycota</taxon>
        <taxon>Mucoromycotina</taxon>
        <taxon>Endogonomycetes</taxon>
        <taxon>Endogonales</taxon>
        <taxon>Endogonales incertae sedis</taxon>
        <taxon>Bifiguratus</taxon>
    </lineage>
</organism>
<comment type="similarity">
    <text evidence="1">Belongs to the APC13 family.</text>
</comment>
<keyword evidence="5" id="KW-0131">Cell cycle</keyword>
<comment type="caution">
    <text evidence="6">The sequence shown here is derived from an EMBL/GenBank/DDBJ whole genome shotgun (WGS) entry which is preliminary data.</text>
</comment>
<evidence type="ECO:0000313" key="7">
    <source>
        <dbReference type="Proteomes" id="UP000242875"/>
    </source>
</evidence>
<keyword evidence="4" id="KW-0833">Ubl conjugation pathway</keyword>
<keyword evidence="2" id="KW-0132">Cell division</keyword>
<dbReference type="GO" id="GO:0051301">
    <property type="term" value="P:cell division"/>
    <property type="evidence" value="ECO:0007669"/>
    <property type="project" value="UniProtKB-KW"/>
</dbReference>
<name>A0A261Y7U3_9FUNG</name>
<reference evidence="6 7" key="1">
    <citation type="journal article" date="2017" name="Mycologia">
        <title>Bifiguratus adelaidae, gen. et sp. nov., a new member of Mucoromycotina in endophytic and soil-dwelling habitats.</title>
        <authorList>
            <person name="Torres-Cruz T.J."/>
            <person name="Billingsley Tobias T.L."/>
            <person name="Almatruk M."/>
            <person name="Hesse C."/>
            <person name="Kuske C.R."/>
            <person name="Desiro A."/>
            <person name="Benucci G.M."/>
            <person name="Bonito G."/>
            <person name="Stajich J.E."/>
            <person name="Dunlap C."/>
            <person name="Arnold A.E."/>
            <person name="Porras-Alfaro A."/>
        </authorList>
    </citation>
    <scope>NUCLEOTIDE SEQUENCE [LARGE SCALE GENOMIC DNA]</scope>
    <source>
        <strain evidence="6 7">AZ0501</strain>
    </source>
</reference>
<protein>
    <submittedName>
        <fullName evidence="6">Uncharacterized protein</fullName>
    </submittedName>
</protein>